<organism evidence="8 9">
    <name type="scientific">Pseudomonas fluorescens</name>
    <dbReference type="NCBI Taxonomy" id="294"/>
    <lineage>
        <taxon>Bacteria</taxon>
        <taxon>Pseudomonadati</taxon>
        <taxon>Pseudomonadota</taxon>
        <taxon>Gammaproteobacteria</taxon>
        <taxon>Pseudomonadales</taxon>
        <taxon>Pseudomonadaceae</taxon>
        <taxon>Pseudomonas</taxon>
    </lineage>
</organism>
<dbReference type="GO" id="GO:0032259">
    <property type="term" value="P:methylation"/>
    <property type="evidence" value="ECO:0007669"/>
    <property type="project" value="UniProtKB-KW"/>
</dbReference>
<feature type="binding site" evidence="6">
    <location>
        <begin position="224"/>
        <end position="225"/>
    </location>
    <ligand>
        <name>S-adenosyl-L-methionine</name>
        <dbReference type="ChEBI" id="CHEBI:59789"/>
    </ligand>
</feature>
<feature type="binding site" evidence="6">
    <location>
        <position position="126"/>
    </location>
    <ligand>
        <name>S-adenosyl-L-methionine</name>
        <dbReference type="ChEBI" id="CHEBI:59789"/>
    </ligand>
</feature>
<name>A0A944HDH7_PSEFL</name>
<dbReference type="PIRSF" id="PIRSF000410">
    <property type="entry name" value="CheR"/>
    <property type="match status" value="1"/>
</dbReference>
<gene>
    <name evidence="8" type="ORF">J7E47_12385</name>
</gene>
<dbReference type="InterPro" id="IPR000780">
    <property type="entry name" value="CheR_MeTrfase"/>
</dbReference>
<dbReference type="Gene3D" id="1.10.155.10">
    <property type="entry name" value="Chemotaxis receptor methyltransferase CheR, N-terminal domain"/>
    <property type="match status" value="1"/>
</dbReference>
<dbReference type="EC" id="2.1.1.80" evidence="5"/>
<dbReference type="PRINTS" id="PR00996">
    <property type="entry name" value="CHERMTFRASE"/>
</dbReference>
<dbReference type="CDD" id="cd02440">
    <property type="entry name" value="AdoMet_MTases"/>
    <property type="match status" value="1"/>
</dbReference>
<feature type="binding site" evidence="6">
    <location>
        <position position="86"/>
    </location>
    <ligand>
        <name>S-adenosyl-L-methionine</name>
        <dbReference type="ChEBI" id="CHEBI:59789"/>
    </ligand>
</feature>
<reference evidence="8" key="1">
    <citation type="submission" date="2021-03" db="EMBL/GenBank/DDBJ databases">
        <title>Genomic analysis provides insights into the functional capacity of soil bacteria communities inhabiting an altitudinal gradient in the Atacama Desert.</title>
        <authorList>
            <person name="Gonzalez M."/>
            <person name="Maldonado J."/>
            <person name="Maza F."/>
            <person name="Hodar C."/>
            <person name="Cortes M."/>
            <person name="Palma R."/>
            <person name="Andreani C."/>
            <person name="Gaete A."/>
            <person name="Vasquez-Dean J."/>
            <person name="Acuna V."/>
            <person name="Aguado M."/>
            <person name="Mandakovic D."/>
            <person name="Latorre M."/>
            <person name="Orellana A."/>
            <person name="Gutierrez R."/>
            <person name="Montecino M."/>
            <person name="Allende M."/>
            <person name="Maass A."/>
            <person name="Cambiazo V."/>
        </authorList>
    </citation>
    <scope>NUCLEOTIDE SEQUENCE</scope>
    <source>
        <strain evidence="8">ISL-25</strain>
    </source>
</reference>
<keyword evidence="4 5" id="KW-0949">S-adenosyl-L-methionine</keyword>
<comment type="caution">
    <text evidence="8">The sequence shown here is derived from an EMBL/GenBank/DDBJ whole genome shotgun (WGS) entry which is preliminary data.</text>
</comment>
<feature type="domain" description="CheR-type methyltransferase" evidence="7">
    <location>
        <begin position="9"/>
        <end position="278"/>
    </location>
</feature>
<dbReference type="InterPro" id="IPR036804">
    <property type="entry name" value="CheR_N_sf"/>
</dbReference>
<dbReference type="Pfam" id="PF03705">
    <property type="entry name" value="CheR_N"/>
    <property type="match status" value="1"/>
</dbReference>
<feature type="binding site" evidence="6">
    <location>
        <begin position="207"/>
        <end position="208"/>
    </location>
    <ligand>
        <name>S-adenosyl-L-methionine</name>
        <dbReference type="ChEBI" id="CHEBI:59789"/>
    </ligand>
</feature>
<sequence>MNTDTCTERTVNSLVLNDREFSQFQSWLYQAAGINLSPAKKALVAGRLFKRLKHYELGSYGEYFKLIMNGQRTEELQVALDLLTTNETYFFREPKHFDFLRQHVLPHATQGKTFRLWSAASSSGEEPYSLAMTLAEDLGTTPWEIIGSDISCQVLAKARAGHYPMERARNLPQSLLVKYCLKGTGRQQGTFLIDRTLRSRVNFIQVNLNDTLPELGEFDVIFLRNVMIYFDQPTKSKVVARLLPRLKSGGYFIVSHSESLNGVSDALKLVAPSIYRKP</sequence>
<proteinExistence type="predicted"/>
<dbReference type="Proteomes" id="UP000692896">
    <property type="component" value="Unassembled WGS sequence"/>
</dbReference>
<accession>A0A944HDH7</accession>
<keyword evidence="2 5" id="KW-0489">Methyltransferase</keyword>
<dbReference type="InterPro" id="IPR026024">
    <property type="entry name" value="Chemotaxis_MeTrfase_CheR"/>
</dbReference>
<evidence type="ECO:0000313" key="9">
    <source>
        <dbReference type="Proteomes" id="UP000692896"/>
    </source>
</evidence>
<evidence type="ECO:0000256" key="5">
    <source>
        <dbReference type="PIRNR" id="PIRNR000410"/>
    </source>
</evidence>
<evidence type="ECO:0000256" key="1">
    <source>
        <dbReference type="ARBA" id="ARBA00001541"/>
    </source>
</evidence>
<feature type="binding site" evidence="6">
    <location>
        <position position="88"/>
    </location>
    <ligand>
        <name>S-adenosyl-L-methionine</name>
        <dbReference type="ChEBI" id="CHEBI:59789"/>
    </ligand>
</feature>
<dbReference type="RefSeq" id="WP_214918722.1">
    <property type="nucleotide sequence ID" value="NZ_JAGGNX010000008.1"/>
</dbReference>
<dbReference type="PANTHER" id="PTHR24422">
    <property type="entry name" value="CHEMOTAXIS PROTEIN METHYLTRANSFERASE"/>
    <property type="match status" value="1"/>
</dbReference>
<evidence type="ECO:0000313" key="8">
    <source>
        <dbReference type="EMBL" id="MBT2329517.1"/>
    </source>
</evidence>
<protein>
    <recommendedName>
        <fullName evidence="5">Chemotaxis protein methyltransferase</fullName>
        <ecNumber evidence="5">2.1.1.80</ecNumber>
    </recommendedName>
</protein>
<evidence type="ECO:0000259" key="7">
    <source>
        <dbReference type="PROSITE" id="PS50123"/>
    </source>
</evidence>
<feature type="binding site" evidence="6">
    <location>
        <position position="92"/>
    </location>
    <ligand>
        <name>S-adenosyl-L-methionine</name>
        <dbReference type="ChEBI" id="CHEBI:59789"/>
    </ligand>
</feature>
<dbReference type="SMART" id="SM00138">
    <property type="entry name" value="MeTrc"/>
    <property type="match status" value="1"/>
</dbReference>
<dbReference type="SUPFAM" id="SSF53335">
    <property type="entry name" value="S-adenosyl-L-methionine-dependent methyltransferases"/>
    <property type="match status" value="1"/>
</dbReference>
<dbReference type="InterPro" id="IPR022642">
    <property type="entry name" value="CheR_C"/>
</dbReference>
<dbReference type="PROSITE" id="PS50123">
    <property type="entry name" value="CHER"/>
    <property type="match status" value="1"/>
</dbReference>
<dbReference type="EMBL" id="JAGGOB010000024">
    <property type="protein sequence ID" value="MBT2329517.1"/>
    <property type="molecule type" value="Genomic_DNA"/>
</dbReference>
<dbReference type="GO" id="GO:0008983">
    <property type="term" value="F:protein-glutamate O-methyltransferase activity"/>
    <property type="evidence" value="ECO:0007669"/>
    <property type="project" value="UniProtKB-EC"/>
</dbReference>
<dbReference type="Pfam" id="PF01739">
    <property type="entry name" value="CheR"/>
    <property type="match status" value="1"/>
</dbReference>
<dbReference type="SUPFAM" id="SSF47757">
    <property type="entry name" value="Chemotaxis receptor methyltransferase CheR, N-terminal domain"/>
    <property type="match status" value="1"/>
</dbReference>
<keyword evidence="3 5" id="KW-0808">Transferase</keyword>
<dbReference type="Gene3D" id="3.40.50.150">
    <property type="entry name" value="Vaccinia Virus protein VP39"/>
    <property type="match status" value="1"/>
</dbReference>
<evidence type="ECO:0000256" key="3">
    <source>
        <dbReference type="ARBA" id="ARBA00022679"/>
    </source>
</evidence>
<dbReference type="AlphaFoldDB" id="A0A944HDH7"/>
<dbReference type="PANTHER" id="PTHR24422:SF26">
    <property type="entry name" value="CHEMOTAXIS PROTEIN METHYLTRANSFERASE"/>
    <property type="match status" value="1"/>
</dbReference>
<dbReference type="InterPro" id="IPR029063">
    <property type="entry name" value="SAM-dependent_MTases_sf"/>
</dbReference>
<comment type="catalytic activity">
    <reaction evidence="1 5">
        <text>L-glutamyl-[protein] + S-adenosyl-L-methionine = [protein]-L-glutamate 5-O-methyl ester + S-adenosyl-L-homocysteine</text>
        <dbReference type="Rhea" id="RHEA:24452"/>
        <dbReference type="Rhea" id="RHEA-COMP:10208"/>
        <dbReference type="Rhea" id="RHEA-COMP:10311"/>
        <dbReference type="ChEBI" id="CHEBI:29973"/>
        <dbReference type="ChEBI" id="CHEBI:57856"/>
        <dbReference type="ChEBI" id="CHEBI:59789"/>
        <dbReference type="ChEBI" id="CHEBI:82795"/>
        <dbReference type="EC" id="2.1.1.80"/>
    </reaction>
</comment>
<dbReference type="InterPro" id="IPR050903">
    <property type="entry name" value="Bact_Chemotaxis_MeTrfase"/>
</dbReference>
<dbReference type="InterPro" id="IPR022641">
    <property type="entry name" value="CheR_N"/>
</dbReference>
<evidence type="ECO:0000256" key="6">
    <source>
        <dbReference type="PIRSR" id="PIRSR000410-1"/>
    </source>
</evidence>
<comment type="function">
    <text evidence="5">Methylation of the membrane-bound methyl-accepting chemotaxis proteins (MCP) to form gamma-glutamyl methyl ester residues in MCP.</text>
</comment>
<evidence type="ECO:0000256" key="2">
    <source>
        <dbReference type="ARBA" id="ARBA00022603"/>
    </source>
</evidence>
<evidence type="ECO:0000256" key="4">
    <source>
        <dbReference type="ARBA" id="ARBA00022691"/>
    </source>
</evidence>
<feature type="binding site" evidence="6">
    <location>
        <position position="149"/>
    </location>
    <ligand>
        <name>S-adenosyl-L-methionine</name>
        <dbReference type="ChEBI" id="CHEBI:59789"/>
    </ligand>
</feature>